<evidence type="ECO:0000256" key="2">
    <source>
        <dbReference type="SAM" id="Phobius"/>
    </source>
</evidence>
<evidence type="ECO:0000313" key="4">
    <source>
        <dbReference type="Proteomes" id="UP001250214"/>
    </source>
</evidence>
<evidence type="ECO:0000313" key="3">
    <source>
        <dbReference type="EMBL" id="MDS1271648.1"/>
    </source>
</evidence>
<comment type="caution">
    <text evidence="3">The sequence shown here is derived from an EMBL/GenBank/DDBJ whole genome shotgun (WGS) entry which is preliminary data.</text>
</comment>
<feature type="region of interest" description="Disordered" evidence="1">
    <location>
        <begin position="142"/>
        <end position="190"/>
    </location>
</feature>
<dbReference type="RefSeq" id="WP_310913191.1">
    <property type="nucleotide sequence ID" value="NZ_JAVLVT010000006.1"/>
</dbReference>
<evidence type="ECO:0008006" key="5">
    <source>
        <dbReference type="Google" id="ProtNLM"/>
    </source>
</evidence>
<dbReference type="EMBL" id="JAVLVT010000006">
    <property type="protein sequence ID" value="MDS1271648.1"/>
    <property type="molecule type" value="Genomic_DNA"/>
</dbReference>
<organism evidence="3 4">
    <name type="scientific">Lipingzhangella rawalii</name>
    <dbReference type="NCBI Taxonomy" id="2055835"/>
    <lineage>
        <taxon>Bacteria</taxon>
        <taxon>Bacillati</taxon>
        <taxon>Actinomycetota</taxon>
        <taxon>Actinomycetes</taxon>
        <taxon>Streptosporangiales</taxon>
        <taxon>Nocardiopsidaceae</taxon>
        <taxon>Lipingzhangella</taxon>
    </lineage>
</organism>
<reference evidence="4" key="1">
    <citation type="submission" date="2023-07" db="EMBL/GenBank/DDBJ databases">
        <title>Novel species in the genus Lipingzhangella isolated from Sambhar Salt Lake.</title>
        <authorList>
            <person name="Jiya N."/>
            <person name="Kajale S."/>
            <person name="Sharma A."/>
        </authorList>
    </citation>
    <scope>NUCLEOTIDE SEQUENCE [LARGE SCALE GENOMIC DNA]</scope>
    <source>
        <strain evidence="4">LS1_29</strain>
    </source>
</reference>
<proteinExistence type="predicted"/>
<accession>A0ABU2H8L5</accession>
<feature type="compositionally biased region" description="Basic and acidic residues" evidence="1">
    <location>
        <begin position="154"/>
        <end position="166"/>
    </location>
</feature>
<protein>
    <recommendedName>
        <fullName evidence="5">DUF3618 domain-containing protein</fullName>
    </recommendedName>
</protein>
<sequence length="190" mass="20941">MSVTLKRRSAEPEFEAALARLQELAREQAERLGPYAEVARDNAARRFRQARGWTAPRLENAAERVEDTVAPRVANLLVQAAQKVEPEPPKRLFLRGRRAGGRRVPRTLIVVGVAAAGAAAVYGVVRMRQSAQEAEWQESLRQAREQVRDTVTAKAREARETLRGQDSEGAEQSTDGSPGAAKDHNGRIPN</sequence>
<feature type="transmembrane region" description="Helical" evidence="2">
    <location>
        <begin position="107"/>
        <end position="125"/>
    </location>
</feature>
<feature type="compositionally biased region" description="Basic and acidic residues" evidence="1">
    <location>
        <begin position="181"/>
        <end position="190"/>
    </location>
</feature>
<gene>
    <name evidence="3" type="ORF">RIF23_15235</name>
</gene>
<dbReference type="Proteomes" id="UP001250214">
    <property type="component" value="Unassembled WGS sequence"/>
</dbReference>
<keyword evidence="2" id="KW-0812">Transmembrane</keyword>
<evidence type="ECO:0000256" key="1">
    <source>
        <dbReference type="SAM" id="MobiDB-lite"/>
    </source>
</evidence>
<keyword evidence="2" id="KW-0472">Membrane</keyword>
<keyword evidence="4" id="KW-1185">Reference proteome</keyword>
<keyword evidence="2" id="KW-1133">Transmembrane helix</keyword>
<name>A0ABU2H8L5_9ACTN</name>